<dbReference type="Gene3D" id="3.30.930.10">
    <property type="entry name" value="Bira Bifunctional Protein, Domain 2"/>
    <property type="match status" value="1"/>
</dbReference>
<evidence type="ECO:0000259" key="10">
    <source>
        <dbReference type="PROSITE" id="PS50862"/>
    </source>
</evidence>
<dbReference type="EC" id="6.1.1.6" evidence="8"/>
<dbReference type="SUPFAM" id="SSF55681">
    <property type="entry name" value="Class II aaRS and biotin synthetases"/>
    <property type="match status" value="1"/>
</dbReference>
<dbReference type="Pfam" id="PF00152">
    <property type="entry name" value="tRNA-synt_2"/>
    <property type="match status" value="1"/>
</dbReference>
<dbReference type="Proteomes" id="UP000005387">
    <property type="component" value="Unassembled WGS sequence"/>
</dbReference>
<dbReference type="GO" id="GO:0140096">
    <property type="term" value="F:catalytic activity, acting on a protein"/>
    <property type="evidence" value="ECO:0007669"/>
    <property type="project" value="UniProtKB-ARBA"/>
</dbReference>
<name>E0IG88_9BACL</name>
<dbReference type="GO" id="GO:0004824">
    <property type="term" value="F:lysine-tRNA ligase activity"/>
    <property type="evidence" value="ECO:0007669"/>
    <property type="project" value="UniProtKB-UniRule"/>
</dbReference>
<comment type="similarity">
    <text evidence="8">Belongs to the class-II aminoacyl-tRNA synthetase family.</text>
</comment>
<dbReference type="InterPro" id="IPR004365">
    <property type="entry name" value="NA-bd_OB_tRNA"/>
</dbReference>
<dbReference type="InterPro" id="IPR045864">
    <property type="entry name" value="aa-tRNA-synth_II/BPL/LPL"/>
</dbReference>
<dbReference type="GO" id="GO:0006430">
    <property type="term" value="P:lysyl-tRNA aminoacylation"/>
    <property type="evidence" value="ECO:0007669"/>
    <property type="project" value="UniProtKB-UniRule"/>
</dbReference>
<feature type="binding site" evidence="8">
    <location>
        <position position="404"/>
    </location>
    <ligand>
        <name>Mg(2+)</name>
        <dbReference type="ChEBI" id="CHEBI:18420"/>
        <label>1</label>
    </ligand>
</feature>
<evidence type="ECO:0000256" key="2">
    <source>
        <dbReference type="ARBA" id="ARBA00022598"/>
    </source>
</evidence>
<dbReference type="PANTHER" id="PTHR42918:SF15">
    <property type="entry name" value="LYSINE--TRNA LIGASE, CHLOROPLASTIC_MITOCHONDRIAL"/>
    <property type="match status" value="1"/>
</dbReference>
<sequence>MTSEQAVVRMEKREEMAAKGIDVHPDRCEITHELHEAAMLEDGVSDIAVAGRVRSIRHMGQIVFVTIQSVRGRLQLFVRKDELGEGSFDAFIQYVDTGDWIGASGTMFTTKAGEKTLRVVGYQFLGKSLHPMPDKWSGMTNTELRYRYRYLDMWLSDETSSRLLRRTSMLRSLRAFLDNKGFLEVDTPILQHSASGALAKPFVTHHHALGQDMYLRIAPETYLKRLVAGGFTKLYEVAKCFRNEGISPQHLQEFTMVEGYSAFENYEDAMALIQEMLQYLLSETFGTLSFSIGGEWIDFSEPWLTVTFRELILEKTGIDIDCYPTVEELHAETLRKHIRLEHEAIETLGRGNYIDLLYKKACRPYLMRPTFLIEHPIDLSPLARANDERPAVTDRFQLVLCGAEIVNAYSELVDPLEQRARLEQQALLKSGGDVEAMGMDEDYLRAMEYGMPPIAGWGFGIERLLMIVTDSPNIKECVYFPLVRSMEGEDDESR</sequence>
<dbReference type="NCBIfam" id="TIGR00499">
    <property type="entry name" value="lysS_bact"/>
    <property type="match status" value="1"/>
</dbReference>
<evidence type="ECO:0000256" key="1">
    <source>
        <dbReference type="ARBA" id="ARBA00022490"/>
    </source>
</evidence>
<dbReference type="PROSITE" id="PS50862">
    <property type="entry name" value="AA_TRNA_LIGASE_II"/>
    <property type="match status" value="1"/>
</dbReference>
<accession>E0IG88</accession>
<comment type="catalytic activity">
    <reaction evidence="7 8 9">
        <text>tRNA(Lys) + L-lysine + ATP = L-lysyl-tRNA(Lys) + AMP + diphosphate</text>
        <dbReference type="Rhea" id="RHEA:20792"/>
        <dbReference type="Rhea" id="RHEA-COMP:9696"/>
        <dbReference type="Rhea" id="RHEA-COMP:9697"/>
        <dbReference type="ChEBI" id="CHEBI:30616"/>
        <dbReference type="ChEBI" id="CHEBI:32551"/>
        <dbReference type="ChEBI" id="CHEBI:33019"/>
        <dbReference type="ChEBI" id="CHEBI:78442"/>
        <dbReference type="ChEBI" id="CHEBI:78529"/>
        <dbReference type="ChEBI" id="CHEBI:456215"/>
        <dbReference type="EC" id="6.1.1.6"/>
    </reaction>
</comment>
<keyword evidence="1 8" id="KW-0963">Cytoplasm</keyword>
<dbReference type="GO" id="GO:0016740">
    <property type="term" value="F:transferase activity"/>
    <property type="evidence" value="ECO:0007669"/>
    <property type="project" value="UniProtKB-ARBA"/>
</dbReference>
<evidence type="ECO:0000313" key="12">
    <source>
        <dbReference type="Proteomes" id="UP000005387"/>
    </source>
</evidence>
<evidence type="ECO:0000256" key="9">
    <source>
        <dbReference type="RuleBase" id="RU000336"/>
    </source>
</evidence>
<comment type="cofactor">
    <cofactor evidence="8 9">
        <name>Mg(2+)</name>
        <dbReference type="ChEBI" id="CHEBI:18420"/>
    </cofactor>
    <text evidence="8 9">Binds 3 Mg(2+) ions per subunit.</text>
</comment>
<dbReference type="GO" id="GO:0005829">
    <property type="term" value="C:cytosol"/>
    <property type="evidence" value="ECO:0007669"/>
    <property type="project" value="TreeGrafter"/>
</dbReference>
<evidence type="ECO:0000256" key="5">
    <source>
        <dbReference type="ARBA" id="ARBA00022840"/>
    </source>
</evidence>
<proteinExistence type="inferred from homology"/>
<dbReference type="InterPro" id="IPR004364">
    <property type="entry name" value="Aa-tRNA-synt_II"/>
</dbReference>
<gene>
    <name evidence="8" type="primary">lysS</name>
    <name evidence="11" type="ORF">PaecuDRAFT_4679</name>
</gene>
<dbReference type="InterPro" id="IPR044136">
    <property type="entry name" value="Lys-tRNA-ligase_II_N"/>
</dbReference>
<evidence type="ECO:0000256" key="8">
    <source>
        <dbReference type="HAMAP-Rule" id="MF_00252"/>
    </source>
</evidence>
<feature type="domain" description="Aminoacyl-transfer RNA synthetases class-II family profile" evidence="10">
    <location>
        <begin position="166"/>
        <end position="481"/>
    </location>
</feature>
<dbReference type="InterPro" id="IPR012340">
    <property type="entry name" value="NA-bd_OB-fold"/>
</dbReference>
<comment type="subcellular location">
    <subcellularLocation>
        <location evidence="8">Cytoplasm</location>
    </subcellularLocation>
</comment>
<dbReference type="RefSeq" id="WP_006040659.1">
    <property type="nucleotide sequence ID" value="NZ_AEDD01000016.1"/>
</dbReference>
<dbReference type="PRINTS" id="PR00982">
    <property type="entry name" value="TRNASYNTHLYS"/>
</dbReference>
<dbReference type="InterPro" id="IPR006195">
    <property type="entry name" value="aa-tRNA-synth_II"/>
</dbReference>
<organism evidence="11 12">
    <name type="scientific">Paenibacillus curdlanolyticus YK9</name>
    <dbReference type="NCBI Taxonomy" id="717606"/>
    <lineage>
        <taxon>Bacteria</taxon>
        <taxon>Bacillati</taxon>
        <taxon>Bacillota</taxon>
        <taxon>Bacilli</taxon>
        <taxon>Bacillales</taxon>
        <taxon>Paenibacillaceae</taxon>
        <taxon>Paenibacillus</taxon>
    </lineage>
</organism>
<reference evidence="11 12" key="1">
    <citation type="submission" date="2010-07" db="EMBL/GenBank/DDBJ databases">
        <title>The draft genome of Paenibacillus curdlanolyticus YK9.</title>
        <authorList>
            <consortium name="US DOE Joint Genome Institute (JGI-PGF)"/>
            <person name="Lucas S."/>
            <person name="Copeland A."/>
            <person name="Lapidus A."/>
            <person name="Cheng J.-F."/>
            <person name="Bruce D."/>
            <person name="Goodwin L."/>
            <person name="Pitluck S."/>
            <person name="Land M.L."/>
            <person name="Hauser L."/>
            <person name="Chang Y.-J."/>
            <person name="Jeffries C."/>
            <person name="Anderson I.J."/>
            <person name="Johnson E."/>
            <person name="Loganathan U."/>
            <person name="Mulhopadhyay B."/>
            <person name="Kyrpides N."/>
            <person name="Woyke T.J."/>
        </authorList>
    </citation>
    <scope>NUCLEOTIDE SEQUENCE [LARGE SCALE GENOMIC DNA]</scope>
    <source>
        <strain evidence="11 12">YK9</strain>
    </source>
</reference>
<dbReference type="GO" id="GO:0000287">
    <property type="term" value="F:magnesium ion binding"/>
    <property type="evidence" value="ECO:0007669"/>
    <property type="project" value="UniProtKB-UniRule"/>
</dbReference>
<dbReference type="PANTHER" id="PTHR42918">
    <property type="entry name" value="LYSYL-TRNA SYNTHETASE"/>
    <property type="match status" value="1"/>
</dbReference>
<dbReference type="AlphaFoldDB" id="E0IG88"/>
<dbReference type="Gene3D" id="2.40.50.140">
    <property type="entry name" value="Nucleic acid-binding proteins"/>
    <property type="match status" value="1"/>
</dbReference>
<keyword evidence="3 8" id="KW-0479">Metal-binding</keyword>
<comment type="caution">
    <text evidence="8">Lacks conserved residue(s) required for the propagation of feature annotation.</text>
</comment>
<dbReference type="GO" id="GO:0000049">
    <property type="term" value="F:tRNA binding"/>
    <property type="evidence" value="ECO:0007669"/>
    <property type="project" value="TreeGrafter"/>
</dbReference>
<dbReference type="EMBL" id="AEDD01000016">
    <property type="protein sequence ID" value="EFM08490.1"/>
    <property type="molecule type" value="Genomic_DNA"/>
</dbReference>
<dbReference type="InterPro" id="IPR002313">
    <property type="entry name" value="Lys-tRNA-ligase_II"/>
</dbReference>
<keyword evidence="8" id="KW-0648">Protein biosynthesis</keyword>
<dbReference type="eggNOG" id="COG1190">
    <property type="taxonomic scope" value="Bacteria"/>
</dbReference>
<dbReference type="NCBIfam" id="NF001756">
    <property type="entry name" value="PRK00484.1"/>
    <property type="match status" value="1"/>
</dbReference>
<evidence type="ECO:0000256" key="3">
    <source>
        <dbReference type="ARBA" id="ARBA00022723"/>
    </source>
</evidence>
<comment type="subunit">
    <text evidence="8">Homodimer.</text>
</comment>
<keyword evidence="6 8" id="KW-0030">Aminoacyl-tRNA synthetase</keyword>
<feature type="binding site" evidence="8">
    <location>
        <position position="404"/>
    </location>
    <ligand>
        <name>Mg(2+)</name>
        <dbReference type="ChEBI" id="CHEBI:18420"/>
        <label>2</label>
    </ligand>
</feature>
<evidence type="ECO:0000256" key="4">
    <source>
        <dbReference type="ARBA" id="ARBA00022741"/>
    </source>
</evidence>
<dbReference type="Pfam" id="PF01336">
    <property type="entry name" value="tRNA_anti-codon"/>
    <property type="match status" value="1"/>
</dbReference>
<dbReference type="GO" id="GO:0005524">
    <property type="term" value="F:ATP binding"/>
    <property type="evidence" value="ECO:0007669"/>
    <property type="project" value="UniProtKB-UniRule"/>
</dbReference>
<keyword evidence="2 8" id="KW-0436">Ligase</keyword>
<keyword evidence="4 8" id="KW-0547">Nucleotide-binding</keyword>
<dbReference type="CDD" id="cd04322">
    <property type="entry name" value="LysRS_N"/>
    <property type="match status" value="1"/>
</dbReference>
<keyword evidence="8 9" id="KW-0460">Magnesium</keyword>
<evidence type="ECO:0000313" key="11">
    <source>
        <dbReference type="EMBL" id="EFM08490.1"/>
    </source>
</evidence>
<dbReference type="OrthoDB" id="9801152at2"/>
<keyword evidence="12" id="KW-1185">Reference proteome</keyword>
<dbReference type="SUPFAM" id="SSF50249">
    <property type="entry name" value="Nucleic acid-binding proteins"/>
    <property type="match status" value="1"/>
</dbReference>
<dbReference type="HAMAP" id="MF_00252">
    <property type="entry name" value="Lys_tRNA_synth_class2"/>
    <property type="match status" value="1"/>
</dbReference>
<dbReference type="STRING" id="717606.PaecuDRAFT_4679"/>
<keyword evidence="5 8" id="KW-0067">ATP-binding</keyword>
<evidence type="ECO:0000256" key="7">
    <source>
        <dbReference type="ARBA" id="ARBA00048573"/>
    </source>
</evidence>
<evidence type="ECO:0000256" key="6">
    <source>
        <dbReference type="ARBA" id="ARBA00023146"/>
    </source>
</evidence>
<dbReference type="InterPro" id="IPR018149">
    <property type="entry name" value="Lys-tRNA-synth_II_C"/>
</dbReference>
<protein>
    <recommendedName>
        <fullName evidence="8">Lysine--tRNA ligase</fullName>
        <ecNumber evidence="8">6.1.1.6</ecNumber>
    </recommendedName>
    <alternativeName>
        <fullName evidence="8">Lysyl-tRNA synthetase</fullName>
        <shortName evidence="8">LysRS</shortName>
    </alternativeName>
</protein>